<dbReference type="OrthoDB" id="2905328at2"/>
<gene>
    <name evidence="1" type="ORF">GJU40_12255</name>
</gene>
<dbReference type="Proteomes" id="UP000448867">
    <property type="component" value="Unassembled WGS sequence"/>
</dbReference>
<dbReference type="AlphaFoldDB" id="A0A7X2J1F9"/>
<proteinExistence type="predicted"/>
<sequence>MFQWGKNFPFGSNSQGGMFQNGNAADVEDYIQQVMTQVFGQPVSTDTKASHVKNTRTSKAEPEIFETSQHIYMKVPADQDTAQSLLIRHSSYKVELANYPDAGKTASYSLPSLVKRKGTKVSRHDGYIEIAFSKIDDPLSTEIQIFPQNKEDH</sequence>
<protein>
    <submittedName>
        <fullName evidence="1">Uncharacterized protein</fullName>
    </submittedName>
</protein>
<evidence type="ECO:0000313" key="2">
    <source>
        <dbReference type="Proteomes" id="UP000448867"/>
    </source>
</evidence>
<accession>A0A7X2J1F9</accession>
<dbReference type="EMBL" id="WKKI01000023">
    <property type="protein sequence ID" value="MRX72913.1"/>
    <property type="molecule type" value="Genomic_DNA"/>
</dbReference>
<name>A0A7X2J1F9_9BACI</name>
<keyword evidence="2" id="KW-1185">Reference proteome</keyword>
<reference evidence="1 2" key="1">
    <citation type="submission" date="2019-11" db="EMBL/GenBank/DDBJ databases">
        <title>Bacillus lacus genome.</title>
        <authorList>
            <person name="Allen C.J."/>
            <person name="Newman J.D."/>
        </authorList>
    </citation>
    <scope>NUCLEOTIDE SEQUENCE [LARGE SCALE GENOMIC DNA]</scope>
    <source>
        <strain evidence="1 2">KCTC 33946</strain>
    </source>
</reference>
<evidence type="ECO:0000313" key="1">
    <source>
        <dbReference type="EMBL" id="MRX72913.1"/>
    </source>
</evidence>
<organism evidence="1 2">
    <name type="scientific">Metabacillus lacus</name>
    <dbReference type="NCBI Taxonomy" id="1983721"/>
    <lineage>
        <taxon>Bacteria</taxon>
        <taxon>Bacillati</taxon>
        <taxon>Bacillota</taxon>
        <taxon>Bacilli</taxon>
        <taxon>Bacillales</taxon>
        <taxon>Bacillaceae</taxon>
        <taxon>Metabacillus</taxon>
    </lineage>
</organism>
<dbReference type="RefSeq" id="WP_154308070.1">
    <property type="nucleotide sequence ID" value="NZ_WKKI01000023.1"/>
</dbReference>
<comment type="caution">
    <text evidence="1">The sequence shown here is derived from an EMBL/GenBank/DDBJ whole genome shotgun (WGS) entry which is preliminary data.</text>
</comment>